<accession>A0ABN6Q1D0</accession>
<dbReference type="SUPFAM" id="SSF141072">
    <property type="entry name" value="CalX-like"/>
    <property type="match status" value="3"/>
</dbReference>
<protein>
    <recommendedName>
        <fullName evidence="3">DUF5801 domain-containing protein</fullName>
    </recommendedName>
</protein>
<name>A0ABN6Q1D0_NOSCO</name>
<reference evidence="1" key="1">
    <citation type="submission" date="2022-04" db="EMBL/GenBank/DDBJ databases">
        <title>Complete genome sequence of a cyanobacterium, Nostoc sp. SO-36, isolated in Antarctica.</title>
        <authorList>
            <person name="Kanesaki Y."/>
            <person name="Effendi D."/>
            <person name="Sakamoto T."/>
            <person name="Ohtani S."/>
            <person name="Awai K."/>
        </authorList>
    </citation>
    <scope>NUCLEOTIDE SEQUENCE</scope>
    <source>
        <strain evidence="1">SO-36</strain>
    </source>
</reference>
<dbReference type="InterPro" id="IPR038081">
    <property type="entry name" value="CalX-like_sf"/>
</dbReference>
<dbReference type="Proteomes" id="UP001055453">
    <property type="component" value="Chromosome"/>
</dbReference>
<proteinExistence type="predicted"/>
<gene>
    <name evidence="1" type="ORF">ANSO36C_19920</name>
</gene>
<dbReference type="RefSeq" id="WP_251959387.1">
    <property type="nucleotide sequence ID" value="NZ_AP025732.1"/>
</dbReference>
<organism evidence="1 2">
    <name type="scientific">Nostoc cf. commune SO-36</name>
    <dbReference type="NCBI Taxonomy" id="449208"/>
    <lineage>
        <taxon>Bacteria</taxon>
        <taxon>Bacillati</taxon>
        <taxon>Cyanobacteriota</taxon>
        <taxon>Cyanophyceae</taxon>
        <taxon>Nostocales</taxon>
        <taxon>Nostocaceae</taxon>
        <taxon>Nostoc</taxon>
    </lineage>
</organism>
<sequence length="434" mass="44870">MTSTSTNNIPVVSVSAGSRNVKEGDQLRWNFNLTQAAPAGGLIVEFALTQDTDPLPGDIQYNVAGSTNVTSFELLRNSAGVITGAKVGIAAGATTANLVNNIIADNLTEGPESVTYTLINGTGYGVNPTKNAASFTILDTSTTPVVSVSATPKNVDEGDQLRWNFNLTQAAPAGGLIVEFALTQDTDPLPGDIQYNVAGSSNVTSFELLRNSAGVITGAKVGIAAGATTANLVNNIIADNLTEGTESITYTLISGTGYGVNPTKNTAHFTILDTSTTPVVSVSATPKNVDEGDQLRWNFNLTQAAPVGGLIVEFALTQDTDPLPGDIQYNVAGSSNITSFELLRNSADIITGAKVGIAAGATAASLVNNIIADNLTEGTESVTYTLISGIGYGANPTRNAASFTILDTFTTPVGFGTEYNFSGDNLTIIPQPFL</sequence>
<dbReference type="Gene3D" id="2.60.40.2030">
    <property type="match status" value="1"/>
</dbReference>
<keyword evidence="2" id="KW-1185">Reference proteome</keyword>
<evidence type="ECO:0008006" key="3">
    <source>
        <dbReference type="Google" id="ProtNLM"/>
    </source>
</evidence>
<dbReference type="EMBL" id="AP025732">
    <property type="protein sequence ID" value="BDI16190.1"/>
    <property type="molecule type" value="Genomic_DNA"/>
</dbReference>
<evidence type="ECO:0000313" key="1">
    <source>
        <dbReference type="EMBL" id="BDI16190.1"/>
    </source>
</evidence>
<evidence type="ECO:0000313" key="2">
    <source>
        <dbReference type="Proteomes" id="UP001055453"/>
    </source>
</evidence>